<protein>
    <submittedName>
        <fullName evidence="1">Uncharacterized protein</fullName>
    </submittedName>
</protein>
<evidence type="ECO:0000313" key="1">
    <source>
        <dbReference type="EMBL" id="CBE68919.1"/>
    </source>
</evidence>
<reference evidence="1 2" key="1">
    <citation type="journal article" date="2010" name="Nature">
        <title>Nitrite-driven anaerobic methane oxidation by oxygenic bacteria.</title>
        <authorList>
            <person name="Ettwig K.F."/>
            <person name="Butler M.K."/>
            <person name="Le Paslier D."/>
            <person name="Pelletier E."/>
            <person name="Mangenot S."/>
            <person name="Kuypers M.M.M."/>
            <person name="Schreiber F."/>
            <person name="Dutilh B.E."/>
            <person name="Zedelius J."/>
            <person name="de Beer D."/>
            <person name="Gloerich J."/>
            <person name="Wessels H.J.C.T."/>
            <person name="van Allen T."/>
            <person name="Luesken F."/>
            <person name="Wu M."/>
            <person name="van de Pas-Schoonen K.T."/>
            <person name="Op den Camp H.J.M."/>
            <person name="Janssen-Megens E.M."/>
            <person name="Francoijs K-J."/>
            <person name="Stunnenberg H."/>
            <person name="Weissenbach J."/>
            <person name="Jetten M.S.M."/>
            <person name="Strous M."/>
        </authorList>
    </citation>
    <scope>NUCLEOTIDE SEQUENCE [LARGE SCALE GENOMIC DNA]</scope>
</reference>
<accession>D5MGN8</accession>
<proteinExistence type="predicted"/>
<dbReference type="Proteomes" id="UP000006898">
    <property type="component" value="Chromosome"/>
</dbReference>
<dbReference type="KEGG" id="mox:DAMO_1869"/>
<dbReference type="EMBL" id="FP565575">
    <property type="protein sequence ID" value="CBE68919.1"/>
    <property type="molecule type" value="Genomic_DNA"/>
</dbReference>
<organism evidence="1 2">
    <name type="scientific">Methylomirabilis oxygeniifera</name>
    <dbReference type="NCBI Taxonomy" id="671143"/>
    <lineage>
        <taxon>Bacteria</taxon>
        <taxon>Candidatus Methylomirabilota</taxon>
        <taxon>Candidatus Methylomirabilia</taxon>
        <taxon>Candidatus Methylomirabilales</taxon>
        <taxon>Candidatus Methylomirabilaceae</taxon>
        <taxon>Candidatus Methylomirabilis</taxon>
    </lineage>
</organism>
<dbReference type="AlphaFoldDB" id="D5MGN8"/>
<dbReference type="STRING" id="671143.DAMO_1869"/>
<dbReference type="HOGENOM" id="CLU_3424660_0_0_0"/>
<name>D5MGN8_METO1</name>
<gene>
    <name evidence="1" type="ORF">DAMO_1869</name>
</gene>
<sequence>MGRIGLDALITRVTAGSPHNYN</sequence>
<evidence type="ECO:0000313" key="2">
    <source>
        <dbReference type="Proteomes" id="UP000006898"/>
    </source>
</evidence>